<feature type="domain" description="TRAP C4-dicarboxylate transport system permease DctM subunit" evidence="3">
    <location>
        <begin position="195"/>
        <end position="621"/>
    </location>
</feature>
<evidence type="ECO:0000256" key="1">
    <source>
        <dbReference type="SAM" id="Phobius"/>
    </source>
</evidence>
<dbReference type="Pfam" id="PF06808">
    <property type="entry name" value="DctM"/>
    <property type="match status" value="1"/>
</dbReference>
<dbReference type="EMBL" id="LAZR01014398">
    <property type="protein sequence ID" value="KKM17668.1"/>
    <property type="molecule type" value="Genomic_DNA"/>
</dbReference>
<feature type="transmembrane region" description="Helical" evidence="1">
    <location>
        <begin position="556"/>
        <end position="577"/>
    </location>
</feature>
<feature type="domain" description="MobA/VirD2-like nuclease" evidence="2">
    <location>
        <begin position="58"/>
        <end position="167"/>
    </location>
</feature>
<organism evidence="4">
    <name type="scientific">marine sediment metagenome</name>
    <dbReference type="NCBI Taxonomy" id="412755"/>
    <lineage>
        <taxon>unclassified sequences</taxon>
        <taxon>metagenomes</taxon>
        <taxon>ecological metagenomes</taxon>
    </lineage>
</organism>
<dbReference type="InterPro" id="IPR011853">
    <property type="entry name" value="TRAP_DctM-Dct_fused"/>
</dbReference>
<dbReference type="InterPro" id="IPR010656">
    <property type="entry name" value="DctM"/>
</dbReference>
<protein>
    <submittedName>
        <fullName evidence="4">Uncharacterized protein</fullName>
    </submittedName>
</protein>
<dbReference type="AlphaFoldDB" id="A0A0F9K6H1"/>
<feature type="transmembrane region" description="Helical" evidence="1">
    <location>
        <begin position="239"/>
        <end position="261"/>
    </location>
</feature>
<feature type="transmembrane region" description="Helical" evidence="1">
    <location>
        <begin position="509"/>
        <end position="527"/>
    </location>
</feature>
<feature type="transmembrane region" description="Helical" evidence="1">
    <location>
        <begin position="589"/>
        <end position="609"/>
    </location>
</feature>
<feature type="transmembrane region" description="Helical" evidence="1">
    <location>
        <begin position="651"/>
        <end position="684"/>
    </location>
</feature>
<evidence type="ECO:0000259" key="3">
    <source>
        <dbReference type="Pfam" id="PF06808"/>
    </source>
</evidence>
<feature type="transmembrane region" description="Helical" evidence="1">
    <location>
        <begin position="471"/>
        <end position="497"/>
    </location>
</feature>
<dbReference type="Pfam" id="PF03432">
    <property type="entry name" value="Relaxase"/>
    <property type="match status" value="1"/>
</dbReference>
<keyword evidence="1" id="KW-1133">Transmembrane helix</keyword>
<comment type="caution">
    <text evidence="4">The sequence shown here is derived from an EMBL/GenBank/DDBJ whole genome shotgun (WGS) entry which is preliminary data.</text>
</comment>
<feature type="transmembrane region" description="Helical" evidence="1">
    <location>
        <begin position="413"/>
        <end position="446"/>
    </location>
</feature>
<gene>
    <name evidence="4" type="ORF">LCGC14_1673430</name>
</gene>
<dbReference type="PANTHER" id="PTHR43849">
    <property type="entry name" value="BLL3936 PROTEIN"/>
    <property type="match status" value="1"/>
</dbReference>
<feature type="transmembrane region" description="Helical" evidence="1">
    <location>
        <begin position="621"/>
        <end position="645"/>
    </location>
</feature>
<evidence type="ECO:0000313" key="4">
    <source>
        <dbReference type="EMBL" id="KKM17668.1"/>
    </source>
</evidence>
<feature type="non-terminal residue" evidence="4">
    <location>
        <position position="1"/>
    </location>
</feature>
<reference evidence="4" key="1">
    <citation type="journal article" date="2015" name="Nature">
        <title>Complex archaea that bridge the gap between prokaryotes and eukaryotes.</title>
        <authorList>
            <person name="Spang A."/>
            <person name="Saw J.H."/>
            <person name="Jorgensen S.L."/>
            <person name="Zaremba-Niedzwiedzka K."/>
            <person name="Martijn J."/>
            <person name="Lind A.E."/>
            <person name="van Eijk R."/>
            <person name="Schleper C."/>
            <person name="Guy L."/>
            <person name="Ettema T.J."/>
        </authorList>
    </citation>
    <scope>NUCLEOTIDE SEQUENCE</scope>
</reference>
<sequence>FRDGWSRIRGSMQGLHVAKQKQLVRAAAGHRPAVFKAIRGGGTHTKSQLMNQLDYLTTKSTHIVDSSGFLDGKAKLEAREIKDLTERFAKRWEGGFKPKLGQTTHMLMSFPVGTRGEDVRDIATDVAERFFQTDEGHFDYIIAVHEDRDHPHAHLVLNRRSQEGEFFFLGRNHRFNYDDFRLAMVEEAEKFGVRLEATRRVLGPMLPITAIAFIAYGLMFTSTLPSVILEQLFMTPEGIFGIPIAVSATYMVLFILFGSLVERMGVGQLFMDFAVALTGRQVGGPAKVACVTSGLFGSVSGSAVANVMTTGTFSIPLMKRMGFKPAFAGAVEAVASTGGQIMPPVMGAAAFVMAEYLGVGYLTVAKYALAPAILFYVALFAAVHFEAKRKGIGSVPKEDQVPLKIVLLERGHLFLPLAIIVGVLMMGYSAPYAALCGIISVVPVAALRKTTRHYVTVDNILDALEGGARNVLAIAAACACAGIVVGVIDITGLGLTFSNFVIEAAQDTLVIALFLSMIAGIILGMGMPTTPAYIVQVALLVPALVKLGVQVEAAHLFVFYFAILSAITPPVAMAVYAANTLSHAKIVEASWAAVKLGATGFIVPFMFVYEPAILMQGSVTEITLVLLQATTGVILLAAALQRYYFGRLSNVLSVVLFGASLLLIYPDLRLTASGLVIAGIILAFQRSRNPNPKSQPATHT</sequence>
<keyword evidence="1" id="KW-0472">Membrane</keyword>
<dbReference type="NCBIfam" id="TIGR02123">
    <property type="entry name" value="TRAP_fused"/>
    <property type="match status" value="1"/>
</dbReference>
<accession>A0A0F9K6H1</accession>
<evidence type="ECO:0000259" key="2">
    <source>
        <dbReference type="Pfam" id="PF03432"/>
    </source>
</evidence>
<feature type="transmembrane region" description="Helical" evidence="1">
    <location>
        <begin position="368"/>
        <end position="387"/>
    </location>
</feature>
<feature type="transmembrane region" description="Helical" evidence="1">
    <location>
        <begin position="533"/>
        <end position="549"/>
    </location>
</feature>
<name>A0A0F9K6H1_9ZZZZ</name>
<keyword evidence="1" id="KW-0812">Transmembrane</keyword>
<dbReference type="InterPro" id="IPR005094">
    <property type="entry name" value="Endonuclease_MobA/VirD2"/>
</dbReference>
<proteinExistence type="predicted"/>
<dbReference type="PANTHER" id="PTHR43849:SF2">
    <property type="entry name" value="BLL3936 PROTEIN"/>
    <property type="match status" value="1"/>
</dbReference>
<feature type="transmembrane region" description="Helical" evidence="1">
    <location>
        <begin position="201"/>
        <end position="219"/>
    </location>
</feature>